<sequence length="135" mass="14491">MSGQRGSEGRISILYVHGWPCDPRKMAPSLSVPLVAAPGGTINSSFTGSTTKPPPRPCYPWLPVPLTLSHMTQLNLPSRCVYTAGHLPPFPSSPSSPSSPSHPPAFLLFSLFREAPTPTAIVHQQRHLCCRGPNA</sequence>
<protein>
    <submittedName>
        <fullName evidence="1">Uncharacterized protein</fullName>
    </submittedName>
</protein>
<evidence type="ECO:0000313" key="1">
    <source>
        <dbReference type="EMBL" id="MPC65224.1"/>
    </source>
</evidence>
<keyword evidence="2" id="KW-1185">Reference proteome</keyword>
<evidence type="ECO:0000313" key="2">
    <source>
        <dbReference type="Proteomes" id="UP000324222"/>
    </source>
</evidence>
<dbReference type="EMBL" id="VSRR010023078">
    <property type="protein sequence ID" value="MPC65224.1"/>
    <property type="molecule type" value="Genomic_DNA"/>
</dbReference>
<gene>
    <name evidence="1" type="ORF">E2C01_059356</name>
</gene>
<reference evidence="1 2" key="1">
    <citation type="submission" date="2019-05" db="EMBL/GenBank/DDBJ databases">
        <title>Another draft genome of Portunus trituberculatus and its Hox gene families provides insights of decapod evolution.</title>
        <authorList>
            <person name="Jeong J.-H."/>
            <person name="Song I."/>
            <person name="Kim S."/>
            <person name="Choi T."/>
            <person name="Kim D."/>
            <person name="Ryu S."/>
            <person name="Kim W."/>
        </authorList>
    </citation>
    <scope>NUCLEOTIDE SEQUENCE [LARGE SCALE GENOMIC DNA]</scope>
    <source>
        <tissue evidence="1">Muscle</tissue>
    </source>
</reference>
<proteinExistence type="predicted"/>
<dbReference type="Proteomes" id="UP000324222">
    <property type="component" value="Unassembled WGS sequence"/>
</dbReference>
<name>A0A5B7H8V5_PORTR</name>
<accession>A0A5B7H8V5</accession>
<comment type="caution">
    <text evidence="1">The sequence shown here is derived from an EMBL/GenBank/DDBJ whole genome shotgun (WGS) entry which is preliminary data.</text>
</comment>
<dbReference type="AlphaFoldDB" id="A0A5B7H8V5"/>
<organism evidence="1 2">
    <name type="scientific">Portunus trituberculatus</name>
    <name type="common">Swimming crab</name>
    <name type="synonym">Neptunus trituberculatus</name>
    <dbReference type="NCBI Taxonomy" id="210409"/>
    <lineage>
        <taxon>Eukaryota</taxon>
        <taxon>Metazoa</taxon>
        <taxon>Ecdysozoa</taxon>
        <taxon>Arthropoda</taxon>
        <taxon>Crustacea</taxon>
        <taxon>Multicrustacea</taxon>
        <taxon>Malacostraca</taxon>
        <taxon>Eumalacostraca</taxon>
        <taxon>Eucarida</taxon>
        <taxon>Decapoda</taxon>
        <taxon>Pleocyemata</taxon>
        <taxon>Brachyura</taxon>
        <taxon>Eubrachyura</taxon>
        <taxon>Portunoidea</taxon>
        <taxon>Portunidae</taxon>
        <taxon>Portuninae</taxon>
        <taxon>Portunus</taxon>
    </lineage>
</organism>